<organism evidence="8 9">
    <name type="scientific">Limnochorda pilosa</name>
    <dbReference type="NCBI Taxonomy" id="1555112"/>
    <lineage>
        <taxon>Bacteria</taxon>
        <taxon>Bacillati</taxon>
        <taxon>Bacillota</taxon>
        <taxon>Limnochordia</taxon>
        <taxon>Limnochordales</taxon>
        <taxon>Limnochordaceae</taxon>
        <taxon>Limnochorda</taxon>
    </lineage>
</organism>
<dbReference type="STRING" id="1555112.LIP_2592"/>
<dbReference type="Proteomes" id="UP000065807">
    <property type="component" value="Chromosome"/>
</dbReference>
<dbReference type="Gene3D" id="1.10.287.1040">
    <property type="entry name" value="Exonuclease VII, small subunit"/>
    <property type="match status" value="1"/>
</dbReference>
<comment type="similarity">
    <text evidence="1 6">Belongs to the XseB family.</text>
</comment>
<dbReference type="PANTHER" id="PTHR34137:SF1">
    <property type="entry name" value="EXODEOXYRIBONUCLEASE 7 SMALL SUBUNIT"/>
    <property type="match status" value="1"/>
</dbReference>
<keyword evidence="9" id="KW-1185">Reference proteome</keyword>
<sequence length="110" mass="12047">MAEKESRRRKTTRLPAGEAAGAVPESDPGEEIAFEEAYGRLEAVVERLEGGEPSLEESLRLLEEGIRMSRICQSRLDQAQARLEQLLEREGGPVVEPFQLAGAEGEGGRL</sequence>
<evidence type="ECO:0000256" key="1">
    <source>
        <dbReference type="ARBA" id="ARBA00009998"/>
    </source>
</evidence>
<dbReference type="AlphaFoldDB" id="A0A0K2SN42"/>
<dbReference type="InterPro" id="IPR003761">
    <property type="entry name" value="Exonuc_VII_S"/>
</dbReference>
<reference evidence="9" key="1">
    <citation type="submission" date="2015-07" db="EMBL/GenBank/DDBJ databases">
        <title>Complete genome sequence and phylogenetic analysis of Limnochorda pilosa.</title>
        <authorList>
            <person name="Watanabe M."/>
            <person name="Kojima H."/>
            <person name="Fukui M."/>
        </authorList>
    </citation>
    <scope>NUCLEOTIDE SEQUENCE [LARGE SCALE GENOMIC DNA]</scope>
    <source>
        <strain evidence="9">HC45</strain>
    </source>
</reference>
<dbReference type="GO" id="GO:0005829">
    <property type="term" value="C:cytosol"/>
    <property type="evidence" value="ECO:0007669"/>
    <property type="project" value="TreeGrafter"/>
</dbReference>
<accession>A0A0K2SN42</accession>
<evidence type="ECO:0000256" key="7">
    <source>
        <dbReference type="SAM" id="MobiDB-lite"/>
    </source>
</evidence>
<feature type="region of interest" description="Disordered" evidence="7">
    <location>
        <begin position="1"/>
        <end position="30"/>
    </location>
</feature>
<dbReference type="EC" id="3.1.11.6" evidence="6"/>
<dbReference type="InterPro" id="IPR037004">
    <property type="entry name" value="Exonuc_VII_ssu_sf"/>
</dbReference>
<dbReference type="PANTHER" id="PTHR34137">
    <property type="entry name" value="EXODEOXYRIBONUCLEASE 7 SMALL SUBUNIT"/>
    <property type="match status" value="1"/>
</dbReference>
<evidence type="ECO:0000256" key="6">
    <source>
        <dbReference type="HAMAP-Rule" id="MF_00337"/>
    </source>
</evidence>
<dbReference type="NCBIfam" id="TIGR01280">
    <property type="entry name" value="xseB"/>
    <property type="match status" value="1"/>
</dbReference>
<comment type="subcellular location">
    <subcellularLocation>
        <location evidence="6">Cytoplasm</location>
    </subcellularLocation>
</comment>
<evidence type="ECO:0000256" key="4">
    <source>
        <dbReference type="ARBA" id="ARBA00022801"/>
    </source>
</evidence>
<comment type="subunit">
    <text evidence="6">Heterooligomer composed of large and small subunits.</text>
</comment>
<dbReference type="EMBL" id="AP014924">
    <property type="protein sequence ID" value="BAS28422.1"/>
    <property type="molecule type" value="Genomic_DNA"/>
</dbReference>
<name>A0A0K2SN42_LIMPI</name>
<keyword evidence="2 6" id="KW-0963">Cytoplasm</keyword>
<evidence type="ECO:0000256" key="5">
    <source>
        <dbReference type="ARBA" id="ARBA00022839"/>
    </source>
</evidence>
<keyword evidence="3 6" id="KW-0540">Nuclease</keyword>
<comment type="catalytic activity">
    <reaction evidence="6">
        <text>Exonucleolytic cleavage in either 5'- to 3'- or 3'- to 5'-direction to yield nucleoside 5'-phosphates.</text>
        <dbReference type="EC" id="3.1.11.6"/>
    </reaction>
</comment>
<dbReference type="RefSeq" id="WP_231699307.1">
    <property type="nucleotide sequence ID" value="NZ_AP014924.1"/>
</dbReference>
<dbReference type="GO" id="GO:0008855">
    <property type="term" value="F:exodeoxyribonuclease VII activity"/>
    <property type="evidence" value="ECO:0007669"/>
    <property type="project" value="UniProtKB-UniRule"/>
</dbReference>
<dbReference type="HAMAP" id="MF_00337">
    <property type="entry name" value="Exonuc_7_S"/>
    <property type="match status" value="1"/>
</dbReference>
<reference evidence="9" key="2">
    <citation type="journal article" date="2016" name="Int. J. Syst. Evol. Microbiol.">
        <title>Complete genome sequence and cell structure of Limnochorda pilosa, a Gram-negative spore-former within the phylum Firmicutes.</title>
        <authorList>
            <person name="Watanabe M."/>
            <person name="Kojima H."/>
            <person name="Fukui M."/>
        </authorList>
    </citation>
    <scope>NUCLEOTIDE SEQUENCE [LARGE SCALE GENOMIC DNA]</scope>
    <source>
        <strain evidence="9">HC45</strain>
    </source>
</reference>
<dbReference type="GO" id="GO:0009318">
    <property type="term" value="C:exodeoxyribonuclease VII complex"/>
    <property type="evidence" value="ECO:0007669"/>
    <property type="project" value="UniProtKB-UniRule"/>
</dbReference>
<evidence type="ECO:0000313" key="9">
    <source>
        <dbReference type="Proteomes" id="UP000065807"/>
    </source>
</evidence>
<evidence type="ECO:0000256" key="3">
    <source>
        <dbReference type="ARBA" id="ARBA00022722"/>
    </source>
</evidence>
<gene>
    <name evidence="6" type="primary">xseB</name>
    <name evidence="8" type="ORF">LIP_2592</name>
</gene>
<keyword evidence="4 6" id="KW-0378">Hydrolase</keyword>
<protein>
    <recommendedName>
        <fullName evidence="6">Exodeoxyribonuclease 7 small subunit</fullName>
        <ecNumber evidence="6">3.1.11.6</ecNumber>
    </recommendedName>
    <alternativeName>
        <fullName evidence="6">Exodeoxyribonuclease VII small subunit</fullName>
        <shortName evidence="6">Exonuclease VII small subunit</shortName>
    </alternativeName>
</protein>
<keyword evidence="5 6" id="KW-0269">Exonuclease</keyword>
<proteinExistence type="inferred from homology"/>
<evidence type="ECO:0000256" key="2">
    <source>
        <dbReference type="ARBA" id="ARBA00022490"/>
    </source>
</evidence>
<comment type="function">
    <text evidence="6">Bidirectionally degrades single-stranded DNA into large acid-insoluble oligonucleotides, which are then degraded further into small acid-soluble oligonucleotides.</text>
</comment>
<dbReference type="SUPFAM" id="SSF116842">
    <property type="entry name" value="XseB-like"/>
    <property type="match status" value="1"/>
</dbReference>
<dbReference type="KEGG" id="lpil:LIP_2592"/>
<dbReference type="GO" id="GO:0006308">
    <property type="term" value="P:DNA catabolic process"/>
    <property type="evidence" value="ECO:0007669"/>
    <property type="project" value="UniProtKB-UniRule"/>
</dbReference>
<dbReference type="Pfam" id="PF02609">
    <property type="entry name" value="Exonuc_VII_S"/>
    <property type="match status" value="1"/>
</dbReference>
<evidence type="ECO:0000313" key="8">
    <source>
        <dbReference type="EMBL" id="BAS28422.1"/>
    </source>
</evidence>